<accession>Q2S7S7</accession>
<dbReference type="AlphaFoldDB" id="Q2S7S7"/>
<dbReference type="HOGENOM" id="CLU_118626_0_0_6"/>
<dbReference type="Proteomes" id="UP000000238">
    <property type="component" value="Chromosome"/>
</dbReference>
<dbReference type="KEGG" id="hch:HCH_06665"/>
<feature type="transmembrane region" description="Helical" evidence="1">
    <location>
        <begin position="94"/>
        <end position="114"/>
    </location>
</feature>
<organism evidence="2 3">
    <name type="scientific">Hahella chejuensis (strain KCTC 2396)</name>
    <dbReference type="NCBI Taxonomy" id="349521"/>
    <lineage>
        <taxon>Bacteria</taxon>
        <taxon>Pseudomonadati</taxon>
        <taxon>Pseudomonadota</taxon>
        <taxon>Gammaproteobacteria</taxon>
        <taxon>Oceanospirillales</taxon>
        <taxon>Hahellaceae</taxon>
        <taxon>Hahella</taxon>
    </lineage>
</organism>
<dbReference type="STRING" id="349521.HCH_06665"/>
<protein>
    <recommendedName>
        <fullName evidence="4">DUF1269 domain-containing protein</fullName>
    </recommendedName>
</protein>
<gene>
    <name evidence="2" type="ordered locus">HCH_06665</name>
</gene>
<dbReference type="EMBL" id="CP000155">
    <property type="protein sequence ID" value="ABC33297.1"/>
    <property type="molecule type" value="Genomic_DNA"/>
</dbReference>
<dbReference type="eggNOG" id="ENOG5032W7W">
    <property type="taxonomic scope" value="Bacteria"/>
</dbReference>
<evidence type="ECO:0008006" key="4">
    <source>
        <dbReference type="Google" id="ProtNLM"/>
    </source>
</evidence>
<evidence type="ECO:0000313" key="2">
    <source>
        <dbReference type="EMBL" id="ABC33297.1"/>
    </source>
</evidence>
<proteinExistence type="predicted"/>
<sequence length="181" mass="20148">MKRLYYLTPTLQSAERVSDSLHEHGVTDWHFHILSKDEAGLTRRRLHSANVLHKLDLIHSMERGLLCGGLLGGSFVITAMIFSELGNLAPPAVWIALLVFCVLAGTWIGGMAGVNMENYKIRRFHDAIENGMHLLMIDVPKEDETVVKTLLAQQHPDAVEQGEDSTIINPFTSEDGKVHIV</sequence>
<dbReference type="RefSeq" id="WP_011400349.1">
    <property type="nucleotide sequence ID" value="NC_007645.1"/>
</dbReference>
<evidence type="ECO:0000256" key="1">
    <source>
        <dbReference type="SAM" id="Phobius"/>
    </source>
</evidence>
<feature type="transmembrane region" description="Helical" evidence="1">
    <location>
        <begin position="64"/>
        <end position="82"/>
    </location>
</feature>
<keyword evidence="1" id="KW-0472">Membrane</keyword>
<keyword evidence="1" id="KW-0812">Transmembrane</keyword>
<keyword evidence="1" id="KW-1133">Transmembrane helix</keyword>
<evidence type="ECO:0000313" key="3">
    <source>
        <dbReference type="Proteomes" id="UP000000238"/>
    </source>
</evidence>
<name>Q2S7S7_HAHCH</name>
<keyword evidence="3" id="KW-1185">Reference proteome</keyword>
<dbReference type="OrthoDB" id="5905880at2"/>
<reference evidence="2 3" key="1">
    <citation type="journal article" date="2005" name="Nucleic Acids Res.">
        <title>Genomic blueprint of Hahella chejuensis, a marine microbe producing an algicidal agent.</title>
        <authorList>
            <person name="Jeong H."/>
            <person name="Yim J.H."/>
            <person name="Lee C."/>
            <person name="Choi S.-H."/>
            <person name="Park Y.K."/>
            <person name="Yoon S.H."/>
            <person name="Hur C.-G."/>
            <person name="Kang H.-Y."/>
            <person name="Kim D."/>
            <person name="Lee H.H."/>
            <person name="Park K.H."/>
            <person name="Park S.-H."/>
            <person name="Park H.-S."/>
            <person name="Lee H.K."/>
            <person name="Oh T.K."/>
            <person name="Kim J.F."/>
        </authorList>
    </citation>
    <scope>NUCLEOTIDE SEQUENCE [LARGE SCALE GENOMIC DNA]</scope>
    <source>
        <strain evidence="2 3">KCTC 2396</strain>
    </source>
</reference>